<dbReference type="Proteomes" id="UP001597231">
    <property type="component" value="Unassembled WGS sequence"/>
</dbReference>
<dbReference type="EMBL" id="JBHTLT010000121">
    <property type="protein sequence ID" value="MFD1206339.1"/>
    <property type="molecule type" value="Genomic_DNA"/>
</dbReference>
<proteinExistence type="predicted"/>
<dbReference type="InterPro" id="IPR024976">
    <property type="entry name" value="DUF3885"/>
</dbReference>
<evidence type="ECO:0000259" key="1">
    <source>
        <dbReference type="Pfam" id="PF13021"/>
    </source>
</evidence>
<evidence type="ECO:0000313" key="3">
    <source>
        <dbReference type="Proteomes" id="UP001597231"/>
    </source>
</evidence>
<sequence length="184" mass="21932">MNETLNDFLYKYFDNLLLKPPLFYSWHYSIRFEIAKPGSEHEDKQNMKQIQERSRTLFDTVFEDEDELLFVSNIHCEKANHFLQKRPANIYRKYVKDKNRRMQLTHSVLPSLIWDADEDDYDTMVTHQFVLACSKQGIAYADLLLAISHNDFAHPRRILKNNIKDGCDIFFVNVPKKNDLPFIR</sequence>
<evidence type="ECO:0000313" key="2">
    <source>
        <dbReference type="EMBL" id="MFD1206339.1"/>
    </source>
</evidence>
<organism evidence="2 3">
    <name type="scientific">Sporosarcina contaminans</name>
    <dbReference type="NCBI Taxonomy" id="633403"/>
    <lineage>
        <taxon>Bacteria</taxon>
        <taxon>Bacillati</taxon>
        <taxon>Bacillota</taxon>
        <taxon>Bacilli</taxon>
        <taxon>Bacillales</taxon>
        <taxon>Caryophanaceae</taxon>
        <taxon>Sporosarcina</taxon>
    </lineage>
</organism>
<name>A0ABW3U151_9BACL</name>
<accession>A0ABW3U151</accession>
<feature type="domain" description="DUF3885" evidence="1">
    <location>
        <begin position="5"/>
        <end position="176"/>
    </location>
</feature>
<keyword evidence="3" id="KW-1185">Reference proteome</keyword>
<protein>
    <recommendedName>
        <fullName evidence="1">DUF3885 domain-containing protein</fullName>
    </recommendedName>
</protein>
<reference evidence="3" key="1">
    <citation type="journal article" date="2019" name="Int. J. Syst. Evol. Microbiol.">
        <title>The Global Catalogue of Microorganisms (GCM) 10K type strain sequencing project: providing services to taxonomists for standard genome sequencing and annotation.</title>
        <authorList>
            <consortium name="The Broad Institute Genomics Platform"/>
            <consortium name="The Broad Institute Genome Sequencing Center for Infectious Disease"/>
            <person name="Wu L."/>
            <person name="Ma J."/>
        </authorList>
    </citation>
    <scope>NUCLEOTIDE SEQUENCE [LARGE SCALE GENOMIC DNA]</scope>
    <source>
        <strain evidence="3">CCUG 53915</strain>
    </source>
</reference>
<dbReference type="RefSeq" id="WP_381481860.1">
    <property type="nucleotide sequence ID" value="NZ_JBHTLT010000121.1"/>
</dbReference>
<gene>
    <name evidence="2" type="ORF">ACFQ38_14680</name>
</gene>
<comment type="caution">
    <text evidence="2">The sequence shown here is derived from an EMBL/GenBank/DDBJ whole genome shotgun (WGS) entry which is preliminary data.</text>
</comment>
<dbReference type="Pfam" id="PF13021">
    <property type="entry name" value="DUF3885"/>
    <property type="match status" value="1"/>
</dbReference>